<organism evidence="2 3">
    <name type="scientific">Paenibacillus wynnii</name>
    <dbReference type="NCBI Taxonomy" id="268407"/>
    <lineage>
        <taxon>Bacteria</taxon>
        <taxon>Bacillati</taxon>
        <taxon>Bacillota</taxon>
        <taxon>Bacilli</taxon>
        <taxon>Bacillales</taxon>
        <taxon>Paenibacillaceae</taxon>
        <taxon>Paenibacillus</taxon>
    </lineage>
</organism>
<dbReference type="Proteomes" id="UP000029734">
    <property type="component" value="Unassembled WGS sequence"/>
</dbReference>
<gene>
    <name evidence="1" type="ORF">PWYN_03080</name>
    <name evidence="2" type="ORF">PWYN_15540</name>
</gene>
<dbReference type="OrthoDB" id="9881408at2"/>
<name>A0A098MDF1_9BACL</name>
<dbReference type="STRING" id="268407.PWYN_03080"/>
<reference evidence="2 3" key="1">
    <citation type="submission" date="2014-08" db="EMBL/GenBank/DDBJ databases">
        <authorList>
            <person name="den Bakker H.C."/>
        </authorList>
    </citation>
    <scope>NUCLEOTIDE SEQUENCE [LARGE SCALE GENOMIC DNA]</scope>
    <source>
        <strain evidence="2 3">DSM 18334</strain>
    </source>
</reference>
<evidence type="ECO:0000313" key="3">
    <source>
        <dbReference type="Proteomes" id="UP000029734"/>
    </source>
</evidence>
<sequence length="104" mass="12169">MRPIEAIKDAGSIVLQKFHEITERRCEKCPAFWENVDYWGEYDAGCTLNRDHLEFCPLSLLPRAVMKPIVLHKEKVDALYWEKLYEADRAKWEKGENSGEDTPV</sequence>
<evidence type="ECO:0000313" key="2">
    <source>
        <dbReference type="EMBL" id="KGE20600.1"/>
    </source>
</evidence>
<dbReference type="AlphaFoldDB" id="A0A098MDF1"/>
<comment type="caution">
    <text evidence="2">The sequence shown here is derived from an EMBL/GenBank/DDBJ whole genome shotgun (WGS) entry which is preliminary data.</text>
</comment>
<protein>
    <submittedName>
        <fullName evidence="2">Uncharacterized protein</fullName>
    </submittedName>
</protein>
<dbReference type="EMBL" id="JQCR01000002">
    <property type="protein sequence ID" value="KGE18465.1"/>
    <property type="molecule type" value="Genomic_DNA"/>
</dbReference>
<accession>A0A098MDF1</accession>
<reference evidence="2 3" key="2">
    <citation type="submission" date="2014-10" db="EMBL/GenBank/DDBJ databases">
        <title>Comparative genomics of the Paenibacillus odorifer group.</title>
        <authorList>
            <person name="Tsai Y.-C."/>
            <person name="Martin N."/>
            <person name="Korlach J."/>
            <person name="Wiedmann M."/>
        </authorList>
    </citation>
    <scope>NUCLEOTIDE SEQUENCE [LARGE SCALE GENOMIC DNA]</scope>
    <source>
        <strain evidence="2 3">DSM 18334</strain>
    </source>
</reference>
<dbReference type="EMBL" id="JQCR01000002">
    <property type="protein sequence ID" value="KGE20600.1"/>
    <property type="molecule type" value="Genomic_DNA"/>
</dbReference>
<proteinExistence type="predicted"/>
<keyword evidence="3" id="KW-1185">Reference proteome</keyword>
<evidence type="ECO:0000313" key="1">
    <source>
        <dbReference type="EMBL" id="KGE18465.1"/>
    </source>
</evidence>
<dbReference type="RefSeq" id="WP_036648356.1">
    <property type="nucleotide sequence ID" value="NZ_JQCR01000002.1"/>
</dbReference>